<reference evidence="3" key="1">
    <citation type="submission" date="2016-10" db="EMBL/GenBank/DDBJ databases">
        <title>Comparative genomics uncovers the prolific and rare metabolic potential of the cyanobacterial genus Moorea.</title>
        <authorList>
            <person name="Leao T."/>
            <person name="Castelao G."/>
            <person name="Korobeynikov A."/>
            <person name="Monroe E.A."/>
            <person name="Podell S."/>
            <person name="Glukhov E."/>
            <person name="Allen E."/>
            <person name="Gerwick W.H."/>
            <person name="Gerwick L."/>
        </authorList>
    </citation>
    <scope>NUCLEOTIDE SEQUENCE [LARGE SCALE GENOMIC DNA]</scope>
    <source>
        <strain evidence="3">JHB</strain>
    </source>
</reference>
<feature type="region of interest" description="Disordered" evidence="1">
    <location>
        <begin position="1"/>
        <end position="22"/>
    </location>
</feature>
<accession>A0A1D9G4W0</accession>
<name>A0A1D9G4W0_MOOP1</name>
<proteinExistence type="predicted"/>
<feature type="compositionally biased region" description="Polar residues" evidence="1">
    <location>
        <begin position="1"/>
        <end position="14"/>
    </location>
</feature>
<gene>
    <name evidence="2" type="ORF">BJP36_24735</name>
</gene>
<evidence type="ECO:0000313" key="3">
    <source>
        <dbReference type="Proteomes" id="UP000176944"/>
    </source>
</evidence>
<dbReference type="Proteomes" id="UP000176944">
    <property type="component" value="Chromosome"/>
</dbReference>
<sequence length="75" mass="8252">MQPNPSEQAISVSKASFHPPFSSSQNAVRMLKFKEMEACSNIYPIFKWHSQIVGLVTAPGALDLGELNSRDCRAS</sequence>
<organism evidence="2 3">
    <name type="scientific">Moorena producens (strain JHB)</name>
    <dbReference type="NCBI Taxonomy" id="1454205"/>
    <lineage>
        <taxon>Bacteria</taxon>
        <taxon>Bacillati</taxon>
        <taxon>Cyanobacteriota</taxon>
        <taxon>Cyanophyceae</taxon>
        <taxon>Coleofasciculales</taxon>
        <taxon>Coleofasciculaceae</taxon>
        <taxon>Moorena</taxon>
    </lineage>
</organism>
<evidence type="ECO:0000313" key="2">
    <source>
        <dbReference type="EMBL" id="AOY82646.1"/>
    </source>
</evidence>
<dbReference type="AlphaFoldDB" id="A0A1D9G4W0"/>
<dbReference type="EMBL" id="CP017708">
    <property type="protein sequence ID" value="AOY82646.1"/>
    <property type="molecule type" value="Genomic_DNA"/>
</dbReference>
<evidence type="ECO:0000256" key="1">
    <source>
        <dbReference type="SAM" id="MobiDB-lite"/>
    </source>
</evidence>
<protein>
    <submittedName>
        <fullName evidence="2">Uncharacterized protein</fullName>
    </submittedName>
</protein>